<evidence type="ECO:0000313" key="3">
    <source>
        <dbReference type="Proteomes" id="UP000279457"/>
    </source>
</evidence>
<dbReference type="InterPro" id="IPR018114">
    <property type="entry name" value="TRYPSIN_HIS"/>
</dbReference>
<dbReference type="OrthoDB" id="8392384at2"/>
<gene>
    <name evidence="2" type="ORF">EB241_19900</name>
</gene>
<dbReference type="GO" id="GO:0004252">
    <property type="term" value="F:serine-type endopeptidase activity"/>
    <property type="evidence" value="ECO:0007669"/>
    <property type="project" value="InterPro"/>
</dbReference>
<name>A0A3N6RUC7_9GAMM</name>
<dbReference type="InterPro" id="IPR009003">
    <property type="entry name" value="Peptidase_S1_PA"/>
</dbReference>
<dbReference type="PANTHER" id="PTHR15462:SF19">
    <property type="entry name" value="PEPTIDASE S1 DOMAIN-CONTAINING PROTEIN"/>
    <property type="match status" value="1"/>
</dbReference>
<evidence type="ECO:0000313" key="2">
    <source>
        <dbReference type="EMBL" id="RQM36578.1"/>
    </source>
</evidence>
<dbReference type="SUPFAM" id="SSF50494">
    <property type="entry name" value="Trypsin-like serine proteases"/>
    <property type="match status" value="1"/>
</dbReference>
<keyword evidence="3" id="KW-1185">Reference proteome</keyword>
<protein>
    <recommendedName>
        <fullName evidence="4">Peptidase S1 domain-containing protein</fullName>
    </recommendedName>
</protein>
<dbReference type="Proteomes" id="UP000279457">
    <property type="component" value="Unassembled WGS sequence"/>
</dbReference>
<dbReference type="InterPro" id="IPR050966">
    <property type="entry name" value="Glutamyl_endopeptidase"/>
</dbReference>
<dbReference type="EMBL" id="RHHM01000020">
    <property type="protein sequence ID" value="RQM36578.1"/>
    <property type="molecule type" value="Genomic_DNA"/>
</dbReference>
<keyword evidence="1" id="KW-0732">Signal</keyword>
<dbReference type="RefSeq" id="WP_124234727.1">
    <property type="nucleotide sequence ID" value="NZ_RHHM01000020.1"/>
</dbReference>
<dbReference type="AlphaFoldDB" id="A0A3N6RUC7"/>
<dbReference type="Pfam" id="PF13365">
    <property type="entry name" value="Trypsin_2"/>
    <property type="match status" value="1"/>
</dbReference>
<reference evidence="2 3" key="1">
    <citation type="submission" date="2018-10" db="EMBL/GenBank/DDBJ databases">
        <title>Draft genome sequence for the type isolate of Erwinia psidii, agent causal of bacterial blight in guava (Psidium guajava) and wilt and die-back of Eucalyptus spp.</title>
        <authorList>
            <person name="Hermenegildo P.S."/>
            <person name="Santos S.A."/>
            <person name="Guimaraes L.M.S."/>
            <person name="Vidigal P.M.P."/>
            <person name="Pereira I.C."/>
            <person name="Badel J.L."/>
            <person name="Alfenas-Zerbini P."/>
            <person name="Ferreira M.A.S.V."/>
            <person name="Alfenas A.C."/>
        </authorList>
    </citation>
    <scope>NUCLEOTIDE SEQUENCE [LARGE SCALE GENOMIC DNA]</scope>
    <source>
        <strain evidence="2 3">IBSBF 435</strain>
    </source>
</reference>
<dbReference type="Gene3D" id="2.40.10.10">
    <property type="entry name" value="Trypsin-like serine proteases"/>
    <property type="match status" value="2"/>
</dbReference>
<evidence type="ECO:0000256" key="1">
    <source>
        <dbReference type="ARBA" id="ARBA00022729"/>
    </source>
</evidence>
<dbReference type="PANTHER" id="PTHR15462">
    <property type="entry name" value="SERINE PROTEASE"/>
    <property type="match status" value="1"/>
</dbReference>
<comment type="caution">
    <text evidence="2">The sequence shown here is derived from an EMBL/GenBank/DDBJ whole genome shotgun (WGS) entry which is preliminary data.</text>
</comment>
<evidence type="ECO:0008006" key="4">
    <source>
        <dbReference type="Google" id="ProtNLM"/>
    </source>
</evidence>
<dbReference type="PROSITE" id="PS00134">
    <property type="entry name" value="TRYPSIN_HIS"/>
    <property type="match status" value="1"/>
</dbReference>
<dbReference type="InterPro" id="IPR043504">
    <property type="entry name" value="Peptidase_S1_PA_chymotrypsin"/>
</dbReference>
<accession>A0A3N6RUC7</accession>
<sequence>MQTSATGNPGEANVRQRPFWNAGALFFTDAKGNNYRCSAQFVGSNKTLLTAAHCLRDSKTGEWYKNFKFVQAYKNGGGSTSFTTTCQTVKSNWVTGRERINFSKDYGFLVTKGKSDAGWMGFKTKIPYSVLTAIGYPINYGSGRVLQRVSGTVGEVTSTLVRLDNNPMTSGSSGGAWIAESNHNNTSGNYVVGLNSFGLTETPTKVYSPYFDSHFYSLFIHARDTCGKYN</sequence>
<dbReference type="GO" id="GO:0006508">
    <property type="term" value="P:proteolysis"/>
    <property type="evidence" value="ECO:0007669"/>
    <property type="project" value="InterPro"/>
</dbReference>
<organism evidence="2 3">
    <name type="scientific">Erwinia psidii</name>
    <dbReference type="NCBI Taxonomy" id="69224"/>
    <lineage>
        <taxon>Bacteria</taxon>
        <taxon>Pseudomonadati</taxon>
        <taxon>Pseudomonadota</taxon>
        <taxon>Gammaproteobacteria</taxon>
        <taxon>Enterobacterales</taxon>
        <taxon>Erwiniaceae</taxon>
        <taxon>Erwinia</taxon>
    </lineage>
</organism>
<proteinExistence type="predicted"/>